<comment type="caution">
    <text evidence="1">The sequence shown here is derived from an EMBL/GenBank/DDBJ whole genome shotgun (WGS) entry which is preliminary data.</text>
</comment>
<dbReference type="Pfam" id="PF20001">
    <property type="entry name" value="DUF6428"/>
    <property type="match status" value="1"/>
</dbReference>
<proteinExistence type="predicted"/>
<accession>A0ABW5KVY9</accession>
<dbReference type="Proteomes" id="UP001597472">
    <property type="component" value="Unassembled WGS sequence"/>
</dbReference>
<dbReference type="EMBL" id="JBHULS010000006">
    <property type="protein sequence ID" value="MFD2552513.1"/>
    <property type="molecule type" value="Genomic_DNA"/>
</dbReference>
<evidence type="ECO:0000313" key="2">
    <source>
        <dbReference type="Proteomes" id="UP001597472"/>
    </source>
</evidence>
<evidence type="ECO:0000313" key="1">
    <source>
        <dbReference type="EMBL" id="MFD2552513.1"/>
    </source>
</evidence>
<gene>
    <name evidence="1" type="ORF">ACFSQP_11890</name>
</gene>
<sequence>MTLSELKLILKSLKTISFKLPNGQFVPKHAHITEIGRISKHFIDCGGTERKETLINFQLWAANDYNHRLHSEKLLQIIDLSEKALKLPNLDIEVSYQSDTIGHFGLDFDGQYFLLTNTYTDCLAKDKCGISEDKPPMVLENKCTPGSGCC</sequence>
<reference evidence="2" key="1">
    <citation type="journal article" date="2019" name="Int. J. Syst. Evol. Microbiol.">
        <title>The Global Catalogue of Microorganisms (GCM) 10K type strain sequencing project: providing services to taxonomists for standard genome sequencing and annotation.</title>
        <authorList>
            <consortium name="The Broad Institute Genomics Platform"/>
            <consortium name="The Broad Institute Genome Sequencing Center for Infectious Disease"/>
            <person name="Wu L."/>
            <person name="Ma J."/>
        </authorList>
    </citation>
    <scope>NUCLEOTIDE SEQUENCE [LARGE SCALE GENOMIC DNA]</scope>
    <source>
        <strain evidence="2">KCTC 42587</strain>
    </source>
</reference>
<organism evidence="1 2">
    <name type="scientific">Bizionia sediminis</name>
    <dbReference type="NCBI Taxonomy" id="1737064"/>
    <lineage>
        <taxon>Bacteria</taxon>
        <taxon>Pseudomonadati</taxon>
        <taxon>Bacteroidota</taxon>
        <taxon>Flavobacteriia</taxon>
        <taxon>Flavobacteriales</taxon>
        <taxon>Flavobacteriaceae</taxon>
        <taxon>Bizionia</taxon>
    </lineage>
</organism>
<protein>
    <submittedName>
        <fullName evidence="1">DUF6428 family protein</fullName>
    </submittedName>
</protein>
<dbReference type="RefSeq" id="WP_376894790.1">
    <property type="nucleotide sequence ID" value="NZ_JBHULS010000006.1"/>
</dbReference>
<name>A0ABW5KVY9_9FLAO</name>
<dbReference type="InterPro" id="IPR045534">
    <property type="entry name" value="DUF6428"/>
</dbReference>
<keyword evidence="2" id="KW-1185">Reference proteome</keyword>